<protein>
    <recommendedName>
        <fullName evidence="3">Teichoic acid D-Ala incorporation-associated protein DltX</fullName>
    </recommendedName>
</protein>
<sequence length="49" mass="6025">MSQKWHDLKENEIFMFIVRTTFYFIVLAMLVYLYSFRGISNGTFIYNEF</sequence>
<gene>
    <name evidence="1" type="ORF">LABALGLTS371_03780</name>
</gene>
<organism evidence="1 2">
    <name type="scientific">Dellaglioa algida</name>
    <dbReference type="NCBI Taxonomy" id="105612"/>
    <lineage>
        <taxon>Bacteria</taxon>
        <taxon>Bacillati</taxon>
        <taxon>Bacillota</taxon>
        <taxon>Bacilli</taxon>
        <taxon>Lactobacillales</taxon>
        <taxon>Lactobacillaceae</taxon>
        <taxon>Dellaglioa</taxon>
    </lineage>
</organism>
<evidence type="ECO:0008006" key="3">
    <source>
        <dbReference type="Google" id="ProtNLM"/>
    </source>
</evidence>
<dbReference type="EMBL" id="SRRQ01000002">
    <property type="protein sequence ID" value="TWW11608.1"/>
    <property type="molecule type" value="Genomic_DNA"/>
</dbReference>
<evidence type="ECO:0000313" key="2">
    <source>
        <dbReference type="Proteomes" id="UP000321659"/>
    </source>
</evidence>
<dbReference type="AlphaFoldDB" id="A0A2C8EMT6"/>
<proteinExistence type="predicted"/>
<evidence type="ECO:0000313" key="1">
    <source>
        <dbReference type="EMBL" id="TWW11608.1"/>
    </source>
</evidence>
<dbReference type="InterPro" id="IPR021008">
    <property type="entry name" value="DltX"/>
</dbReference>
<dbReference type="Proteomes" id="UP000321659">
    <property type="component" value="Unassembled WGS sequence"/>
</dbReference>
<dbReference type="RefSeq" id="WP_083478933.1">
    <property type="nucleotide sequence ID" value="NZ_CBCRTS010000007.1"/>
</dbReference>
<dbReference type="GeneID" id="83549091"/>
<comment type="caution">
    <text evidence="1">The sequence shown here is derived from an EMBL/GenBank/DDBJ whole genome shotgun (WGS) entry which is preliminary data.</text>
</comment>
<reference evidence="1 2" key="1">
    <citation type="submission" date="2019-04" db="EMBL/GenBank/DDBJ databases">
        <title>In vitro growth and metabolic characteristics of meat-borne Lactobacillus algidus strains.</title>
        <authorList>
            <person name="Sade E."/>
            <person name="Per J."/>
            <person name="Tytti H."/>
            <person name="Johanna B.K."/>
        </authorList>
    </citation>
    <scope>NUCLEOTIDE SEQUENCE [LARGE SCALE GENOMIC DNA]</scope>
    <source>
        <strain evidence="1 2">LTS37-1</strain>
    </source>
</reference>
<accession>A0A2C8EMT6</accession>
<name>A0A2C8EMT6_9LACO</name>
<dbReference type="Pfam" id="PF12459">
    <property type="entry name" value="DltX"/>
    <property type="match status" value="1"/>
</dbReference>